<reference evidence="2" key="1">
    <citation type="submission" date="2018-07" db="EMBL/GenBank/DDBJ databases">
        <title>Annotation of Aphanomyces astaci genome assembly.</title>
        <authorList>
            <person name="Studholme D.J."/>
        </authorList>
    </citation>
    <scope>NUCLEOTIDE SEQUENCE [LARGE SCALE GENOMIC DNA]</scope>
    <source>
        <strain evidence="2">Pc</strain>
    </source>
</reference>
<evidence type="ECO:0000259" key="1">
    <source>
        <dbReference type="PROSITE" id="PS50848"/>
    </source>
</evidence>
<keyword evidence="3" id="KW-1185">Reference proteome</keyword>
<dbReference type="SUPFAM" id="SSF55961">
    <property type="entry name" value="Bet v1-like"/>
    <property type="match status" value="1"/>
</dbReference>
<gene>
    <name evidence="2" type="ORF">B5M09_006867</name>
</gene>
<dbReference type="PANTHER" id="PTHR13510:SF44">
    <property type="entry name" value="RABENOSYN-5"/>
    <property type="match status" value="1"/>
</dbReference>
<dbReference type="InterPro" id="IPR052727">
    <property type="entry name" value="Rab4/Rab5_effector"/>
</dbReference>
<dbReference type="InterPro" id="IPR013083">
    <property type="entry name" value="Znf_RING/FYVE/PHD"/>
</dbReference>
<name>A0A425D8Q7_APHAT</name>
<dbReference type="InterPro" id="IPR023393">
    <property type="entry name" value="START-like_dom_sf"/>
</dbReference>
<dbReference type="Gene3D" id="3.30.40.10">
    <property type="entry name" value="Zinc/RING finger domain, C3HC4 (zinc finger)"/>
    <property type="match status" value="1"/>
</dbReference>
<dbReference type="CDD" id="cd00065">
    <property type="entry name" value="FYVE_like_SF"/>
    <property type="match status" value="1"/>
</dbReference>
<dbReference type="Gene3D" id="3.30.530.20">
    <property type="match status" value="1"/>
</dbReference>
<comment type="caution">
    <text evidence="2">The sequence shown here is derived from an EMBL/GenBank/DDBJ whole genome shotgun (WGS) entry which is preliminary data.</text>
</comment>
<dbReference type="Pfam" id="PF01852">
    <property type="entry name" value="START"/>
    <property type="match status" value="1"/>
</dbReference>
<accession>A0A425D8Q7</accession>
<dbReference type="InterPro" id="IPR011011">
    <property type="entry name" value="Znf_FYVE_PHD"/>
</dbReference>
<dbReference type="Proteomes" id="UP000284702">
    <property type="component" value="Unassembled WGS sequence"/>
</dbReference>
<dbReference type="InterPro" id="IPR002913">
    <property type="entry name" value="START_lipid-bd_dom"/>
</dbReference>
<dbReference type="GO" id="GO:0008289">
    <property type="term" value="F:lipid binding"/>
    <property type="evidence" value="ECO:0007669"/>
    <property type="project" value="InterPro"/>
</dbReference>
<proteinExistence type="predicted"/>
<sequence length="335" mass="37771">MKFPLPIDYFQCPTLSVGETNKFKAQAKDNVTSLVSTAVLRGGSVAWVLLSDETELKIYKATDRLRGLSMYISRSTVVGTLDEVVDVFQTHTTELIKDCKRRVGKDLLDVATLYDFNPPHETSTINNVGIIYAAMKSPPFVADRDSVMLECRSPFQDKSRRGGCRSLISVEVEGCPPFPGMVRAHQYGSGHLFLESTRRGYVELSYISHVDYGAVVPIWIEDMANKKRCRNLITIDRCLRENRLRQGQFLTKVPMAPGASLDSFRYCFLCTKPFRLFRKKSFCCKCGQVLCTGCNLWWQLNINGMMVAIQACLKCAQRSTTTHTMLPANHHQSNP</sequence>
<evidence type="ECO:0000313" key="2">
    <source>
        <dbReference type="EMBL" id="RQM25663.1"/>
    </source>
</evidence>
<dbReference type="AlphaFoldDB" id="A0A425D8Q7"/>
<evidence type="ECO:0000313" key="3">
    <source>
        <dbReference type="Proteomes" id="UP000284702"/>
    </source>
</evidence>
<dbReference type="PANTHER" id="PTHR13510">
    <property type="entry name" value="FYVE-FINGER-CONTAINING RAB5 EFFECTOR PROTEIN RABENOSYN-5-RELATED"/>
    <property type="match status" value="1"/>
</dbReference>
<dbReference type="VEuPathDB" id="FungiDB:H257_01653"/>
<dbReference type="EMBL" id="MZMZ02002471">
    <property type="protein sequence ID" value="RQM25663.1"/>
    <property type="molecule type" value="Genomic_DNA"/>
</dbReference>
<feature type="domain" description="START" evidence="1">
    <location>
        <begin position="47"/>
        <end position="225"/>
    </location>
</feature>
<dbReference type="SUPFAM" id="SSF57903">
    <property type="entry name" value="FYVE/PHD zinc finger"/>
    <property type="match status" value="1"/>
</dbReference>
<dbReference type="PROSITE" id="PS50848">
    <property type="entry name" value="START"/>
    <property type="match status" value="1"/>
</dbReference>
<organism evidence="2 3">
    <name type="scientific">Aphanomyces astaci</name>
    <name type="common">Crayfish plague agent</name>
    <dbReference type="NCBI Taxonomy" id="112090"/>
    <lineage>
        <taxon>Eukaryota</taxon>
        <taxon>Sar</taxon>
        <taxon>Stramenopiles</taxon>
        <taxon>Oomycota</taxon>
        <taxon>Saprolegniomycetes</taxon>
        <taxon>Saprolegniales</taxon>
        <taxon>Verrucalvaceae</taxon>
        <taxon>Aphanomyces</taxon>
    </lineage>
</organism>
<protein>
    <recommendedName>
        <fullName evidence="1">START domain-containing protein</fullName>
    </recommendedName>
</protein>